<dbReference type="KEGG" id="kor:AWR26_19855"/>
<keyword evidence="2" id="KW-0804">Transcription</keyword>
<reference evidence="5 7" key="1">
    <citation type="submission" date="2016-10" db="EMBL/GenBank/DDBJ databases">
        <authorList>
            <person name="Varghese N."/>
            <person name="Submissions S."/>
        </authorList>
    </citation>
    <scope>NUCLEOTIDE SEQUENCE [LARGE SCALE GENOMIC DNA]</scope>
    <source>
        <strain evidence="5 7">CGMCC 1.7012</strain>
    </source>
</reference>
<evidence type="ECO:0000313" key="5">
    <source>
        <dbReference type="EMBL" id="SFB68023.1"/>
    </source>
</evidence>
<dbReference type="EMBL" id="FOKO01000001">
    <property type="protein sequence ID" value="SFB68023.1"/>
    <property type="molecule type" value="Genomic_DNA"/>
</dbReference>
<dbReference type="SUPFAM" id="SSF46689">
    <property type="entry name" value="Homeodomain-like"/>
    <property type="match status" value="1"/>
</dbReference>
<dbReference type="AlphaFoldDB" id="A0AA94GZP8"/>
<dbReference type="SMART" id="SM00342">
    <property type="entry name" value="HTH_ARAC"/>
    <property type="match status" value="1"/>
</dbReference>
<dbReference type="PANTHER" id="PTHR43130">
    <property type="entry name" value="ARAC-FAMILY TRANSCRIPTIONAL REGULATOR"/>
    <property type="match status" value="1"/>
</dbReference>
<keyword evidence="1" id="KW-0805">Transcription regulation</keyword>
<organism evidence="5 7">
    <name type="scientific">Kosakonia oryzae</name>
    <dbReference type="NCBI Taxonomy" id="497725"/>
    <lineage>
        <taxon>Bacteria</taxon>
        <taxon>Pseudomonadati</taxon>
        <taxon>Pseudomonadota</taxon>
        <taxon>Gammaproteobacteria</taxon>
        <taxon>Enterobacterales</taxon>
        <taxon>Enterobacteriaceae</taxon>
        <taxon>Kosakonia</taxon>
    </lineage>
</organism>
<dbReference type="PROSITE" id="PS01124">
    <property type="entry name" value="HTH_ARAC_FAMILY_2"/>
    <property type="match status" value="1"/>
</dbReference>
<evidence type="ECO:0000313" key="6">
    <source>
        <dbReference type="Proteomes" id="UP000078227"/>
    </source>
</evidence>
<accession>A0AA94GZP8</accession>
<proteinExistence type="predicted"/>
<evidence type="ECO:0000313" key="7">
    <source>
        <dbReference type="Proteomes" id="UP000182314"/>
    </source>
</evidence>
<dbReference type="Proteomes" id="UP000182314">
    <property type="component" value="Unassembled WGS sequence"/>
</dbReference>
<sequence length="320" mass="35019">MLHTIVILAIPGVQLLDVAGPFDAFAEANRLLHRQVYQPVLMSLEGKHLHSSSGVALNANARLTDFSPPENVSFLIAGAPDIDARALTERQIAAVTALCRQSVRYGSVCTGALLLAQTGLLHQRQVATHWSVAEQLASRYPDIAVDADALYVADGPVRTAAGVTSGMDLALRFIEEDLGRDVAQDVAANLVMFFRRPAGQGHFVRKQQISVGGRSALQDLQRWTLQHLAQVKNVTQMAEHIHLSERHLNRLFQQEMAKSTGEWLEEARIAQARELLANGLAIKTVAGRCGYSSGDVLRRAFIKVTGLTPTVYRKLYGSRL</sequence>
<dbReference type="InterPro" id="IPR018060">
    <property type="entry name" value="HTH_AraC"/>
</dbReference>
<dbReference type="InterPro" id="IPR052158">
    <property type="entry name" value="INH-QAR"/>
</dbReference>
<dbReference type="GO" id="GO:0043565">
    <property type="term" value="F:sequence-specific DNA binding"/>
    <property type="evidence" value="ECO:0007669"/>
    <property type="project" value="InterPro"/>
</dbReference>
<evidence type="ECO:0000313" key="4">
    <source>
        <dbReference type="EMBL" id="ANI84297.1"/>
    </source>
</evidence>
<dbReference type="EMBL" id="CP014007">
    <property type="protein sequence ID" value="ANI84297.1"/>
    <property type="molecule type" value="Genomic_DNA"/>
</dbReference>
<feature type="domain" description="HTH araC/xylS-type" evidence="3">
    <location>
        <begin position="218"/>
        <end position="315"/>
    </location>
</feature>
<reference evidence="4 6" key="2">
    <citation type="submission" date="2021-03" db="EMBL/GenBank/DDBJ databases">
        <authorList>
            <person name="Li Y."/>
            <person name="Li S."/>
            <person name="Chen M."/>
            <person name="Peng G."/>
            <person name="Tan Z."/>
            <person name="An Q."/>
        </authorList>
    </citation>
    <scope>NUCLEOTIDE SEQUENCE [LARGE SCALE GENOMIC DNA]</scope>
    <source>
        <strain evidence="4 6">Ola 51</strain>
    </source>
</reference>
<dbReference type="Gene3D" id="3.40.50.880">
    <property type="match status" value="1"/>
</dbReference>
<dbReference type="Proteomes" id="UP000078227">
    <property type="component" value="Chromosome"/>
</dbReference>
<gene>
    <name evidence="4" type="ORF">AWR26_19855</name>
    <name evidence="5" type="ORF">SAMN05216286_0242</name>
</gene>
<dbReference type="PANTHER" id="PTHR43130:SF3">
    <property type="entry name" value="HTH-TYPE TRANSCRIPTIONAL REGULATOR RV1931C"/>
    <property type="match status" value="1"/>
</dbReference>
<dbReference type="GO" id="GO:0003700">
    <property type="term" value="F:DNA-binding transcription factor activity"/>
    <property type="evidence" value="ECO:0007669"/>
    <property type="project" value="InterPro"/>
</dbReference>
<keyword evidence="6" id="KW-1185">Reference proteome</keyword>
<dbReference type="RefSeq" id="WP_064568271.1">
    <property type="nucleotide sequence ID" value="NZ_CP014007.2"/>
</dbReference>
<evidence type="ECO:0000256" key="1">
    <source>
        <dbReference type="ARBA" id="ARBA00023015"/>
    </source>
</evidence>
<name>A0AA94GZP8_9ENTR</name>
<evidence type="ECO:0000256" key="2">
    <source>
        <dbReference type="ARBA" id="ARBA00023163"/>
    </source>
</evidence>
<dbReference type="Gene3D" id="1.10.10.60">
    <property type="entry name" value="Homeodomain-like"/>
    <property type="match status" value="1"/>
</dbReference>
<dbReference type="InterPro" id="IPR002818">
    <property type="entry name" value="DJ-1/PfpI"/>
</dbReference>
<dbReference type="SUPFAM" id="SSF52317">
    <property type="entry name" value="Class I glutamine amidotransferase-like"/>
    <property type="match status" value="1"/>
</dbReference>
<protein>
    <submittedName>
        <fullName evidence="4">Helix-turn-helix domain-containing protein</fullName>
    </submittedName>
    <submittedName>
        <fullName evidence="5">Transcriptional regulator GlxA family, contains an amidase domain and an AraC-type DNA-binding HTH domain</fullName>
    </submittedName>
</protein>
<dbReference type="CDD" id="cd03137">
    <property type="entry name" value="GATase1_AraC_1"/>
    <property type="match status" value="1"/>
</dbReference>
<dbReference type="Pfam" id="PF12833">
    <property type="entry name" value="HTH_18"/>
    <property type="match status" value="1"/>
</dbReference>
<dbReference type="InterPro" id="IPR029062">
    <property type="entry name" value="Class_I_gatase-like"/>
</dbReference>
<keyword evidence="5" id="KW-0238">DNA-binding</keyword>
<evidence type="ECO:0000259" key="3">
    <source>
        <dbReference type="PROSITE" id="PS01124"/>
    </source>
</evidence>
<dbReference type="InterPro" id="IPR009057">
    <property type="entry name" value="Homeodomain-like_sf"/>
</dbReference>
<dbReference type="Pfam" id="PF01965">
    <property type="entry name" value="DJ-1_PfpI"/>
    <property type="match status" value="1"/>
</dbReference>